<dbReference type="SUPFAM" id="SSF51735">
    <property type="entry name" value="NAD(P)-binding Rossmann-fold domains"/>
    <property type="match status" value="1"/>
</dbReference>
<dbReference type="Pfam" id="PF00106">
    <property type="entry name" value="adh_short"/>
    <property type="match status" value="1"/>
</dbReference>
<accession>A0A1R0Z6L6</accession>
<dbReference type="EMBL" id="CP021965">
    <property type="protein sequence ID" value="AWV34035.1"/>
    <property type="molecule type" value="Genomic_DNA"/>
</dbReference>
<dbReference type="Proteomes" id="UP000249163">
    <property type="component" value="Chromosome"/>
</dbReference>
<organism evidence="1 2">
    <name type="scientific">Paenibacillus odorifer</name>
    <dbReference type="NCBI Taxonomy" id="189426"/>
    <lineage>
        <taxon>Bacteria</taxon>
        <taxon>Bacillati</taxon>
        <taxon>Bacillota</taxon>
        <taxon>Bacilli</taxon>
        <taxon>Bacillales</taxon>
        <taxon>Paenibacillaceae</taxon>
        <taxon>Paenibacillus</taxon>
    </lineage>
</organism>
<protein>
    <submittedName>
        <fullName evidence="1">Short-chain dehydrogenase</fullName>
    </submittedName>
</protein>
<dbReference type="AlphaFoldDB" id="A0A1R0Z6L6"/>
<evidence type="ECO:0000313" key="1">
    <source>
        <dbReference type="EMBL" id="AWV34035.1"/>
    </source>
</evidence>
<dbReference type="PANTHER" id="PTHR43431:SF7">
    <property type="entry name" value="OXIDOREDUCTASE, SHORT CHAIN DEHYDROGENASE_REDUCTASE FAMILY (AFU_ORTHOLOGUE AFUA_5G14000)"/>
    <property type="match status" value="1"/>
</dbReference>
<evidence type="ECO:0000313" key="2">
    <source>
        <dbReference type="Proteomes" id="UP000249163"/>
    </source>
</evidence>
<name>A0A1R0Z6L6_9BACL</name>
<dbReference type="InterPro" id="IPR036291">
    <property type="entry name" value="NAD(P)-bd_dom_sf"/>
</dbReference>
<dbReference type="InterPro" id="IPR002347">
    <property type="entry name" value="SDR_fam"/>
</dbReference>
<gene>
    <name evidence="1" type="ORF">CD191_16240</name>
</gene>
<sequence length="226" mass="24510">MKNIVIVGAGPGLGLSLAKKFGVNGFRVAVISRNPEKLSMIISELKKLNIEAQSFVADVTDLAALKQVFQAIIKEFGSIDVLEFSPYAGWDKFTHVLETTPQSVLEQINSYLLPAVLSVNEVLPDMIHRGSGAILFTTGISAMFPLPFVGNGGIVMSGIRNYANALHNELIDKGVFVGHLSIGTMIQAGTAGDPDVIAETWYSLYEKQDNFEEVFPLGFDLTHLPN</sequence>
<dbReference type="RefSeq" id="WP_076200917.1">
    <property type="nucleotide sequence ID" value="NZ_CP021965.1"/>
</dbReference>
<proteinExistence type="predicted"/>
<dbReference type="Gene3D" id="3.40.50.720">
    <property type="entry name" value="NAD(P)-binding Rossmann-like Domain"/>
    <property type="match status" value="1"/>
</dbReference>
<dbReference type="PANTHER" id="PTHR43431">
    <property type="entry name" value="OXIDOREDUCTASE, SHORT CHAIN DEHYDROGENASE/REDUCTASE FAMILY (AFU_ORTHOLOGUE AFUA_5G14000)"/>
    <property type="match status" value="1"/>
</dbReference>
<dbReference type="OrthoDB" id="9799818at2"/>
<dbReference type="CDD" id="cd05233">
    <property type="entry name" value="SDR_c"/>
    <property type="match status" value="1"/>
</dbReference>
<reference evidence="1 2" key="1">
    <citation type="submission" date="2017-06" db="EMBL/GenBank/DDBJ databases">
        <title>Complete genome sequence of Paenibacillus odorifer CBA7130.</title>
        <authorList>
            <person name="Nam Y.-D."/>
            <person name="Kang J."/>
            <person name="Chung W.-H."/>
        </authorList>
    </citation>
    <scope>NUCLEOTIDE SEQUENCE [LARGE SCALE GENOMIC DNA]</scope>
    <source>
        <strain evidence="1 2">CBA7130</strain>
    </source>
</reference>